<evidence type="ECO:0000313" key="1">
    <source>
        <dbReference type="EMBL" id="HAE28223.1"/>
    </source>
</evidence>
<proteinExistence type="predicted"/>
<dbReference type="AlphaFoldDB" id="A0A3B9H0K5"/>
<gene>
    <name evidence="1" type="ORF">DCG58_13755</name>
</gene>
<dbReference type="RefSeq" id="WP_272989942.1">
    <property type="nucleotide sequence ID" value="NZ_CALCOC010000311.1"/>
</dbReference>
<organism evidence="1 2">
    <name type="scientific">Hyphomonas adhaerens</name>
    <dbReference type="NCBI Taxonomy" id="81029"/>
    <lineage>
        <taxon>Bacteria</taxon>
        <taxon>Pseudomonadati</taxon>
        <taxon>Pseudomonadota</taxon>
        <taxon>Alphaproteobacteria</taxon>
        <taxon>Hyphomonadales</taxon>
        <taxon>Hyphomonadaceae</taxon>
        <taxon>Hyphomonas</taxon>
    </lineage>
</organism>
<name>A0A3B9H0K5_9PROT</name>
<dbReference type="Proteomes" id="UP000259610">
    <property type="component" value="Unassembled WGS sequence"/>
</dbReference>
<comment type="caution">
    <text evidence="1">The sequence shown here is derived from an EMBL/GenBank/DDBJ whole genome shotgun (WGS) entry which is preliminary data.</text>
</comment>
<evidence type="ECO:0008006" key="3">
    <source>
        <dbReference type="Google" id="ProtNLM"/>
    </source>
</evidence>
<reference evidence="1 2" key="1">
    <citation type="journal article" date="2018" name="Nat. Biotechnol.">
        <title>A standardized bacterial taxonomy based on genome phylogeny substantially revises the tree of life.</title>
        <authorList>
            <person name="Parks D.H."/>
            <person name="Chuvochina M."/>
            <person name="Waite D.W."/>
            <person name="Rinke C."/>
            <person name="Skarshewski A."/>
            <person name="Chaumeil P.A."/>
            <person name="Hugenholtz P."/>
        </authorList>
    </citation>
    <scope>NUCLEOTIDE SEQUENCE [LARGE SCALE GENOMIC DNA]</scope>
    <source>
        <strain evidence="1">UBA8733</strain>
    </source>
</reference>
<protein>
    <recommendedName>
        <fullName evidence="3">DUF551 domain-containing protein</fullName>
    </recommendedName>
</protein>
<evidence type="ECO:0000313" key="2">
    <source>
        <dbReference type="Proteomes" id="UP000259610"/>
    </source>
</evidence>
<accession>A0A3B9H0K5</accession>
<dbReference type="EMBL" id="DMAN01000306">
    <property type="protein sequence ID" value="HAE28223.1"/>
    <property type="molecule type" value="Genomic_DNA"/>
</dbReference>
<sequence>MTEAHDWRTVDNIPRDGTEIDVVVQVSYWSRGKGWSYRQYRQPGIRWEAWVNRPHGGWAGLNAPQEHRTCTDDLGNRDPEAVAEHITELKITHWRPAPALPAVVPQEAVHD</sequence>